<comment type="caution">
    <text evidence="1">The sequence shown here is derived from an EMBL/GenBank/DDBJ whole genome shotgun (WGS) entry which is preliminary data.</text>
</comment>
<dbReference type="PANTHER" id="PTHR31308">
    <property type="match status" value="1"/>
</dbReference>
<evidence type="ECO:0000313" key="1">
    <source>
        <dbReference type="EMBL" id="KAG5444915.1"/>
    </source>
</evidence>
<dbReference type="GO" id="GO:1901136">
    <property type="term" value="P:carbohydrate derivative catabolic process"/>
    <property type="evidence" value="ECO:0007669"/>
    <property type="project" value="UniProtKB-ARBA"/>
</dbReference>
<protein>
    <submittedName>
        <fullName evidence="1">Endoglycoceramidase</fullName>
    </submittedName>
</protein>
<reference evidence="1 2" key="1">
    <citation type="journal article" date="2018" name="Biotechnol. Adv.">
        <title>Improved genomic resources and new bioinformatic workflow for the carcinogenic parasite Clonorchis sinensis: Biotechnological implications.</title>
        <authorList>
            <person name="Wang D."/>
            <person name="Korhonen P.K."/>
            <person name="Gasser R.B."/>
            <person name="Young N.D."/>
        </authorList>
    </citation>
    <scope>NUCLEOTIDE SEQUENCE [LARGE SCALE GENOMIC DNA]</scope>
    <source>
        <strain evidence="1">Cs-k2</strain>
    </source>
</reference>
<dbReference type="InterPro" id="IPR052066">
    <property type="entry name" value="Glycosphingolipid_Hydrolases"/>
</dbReference>
<name>A0A8T1M7T5_CLOSI</name>
<dbReference type="GO" id="GO:0016042">
    <property type="term" value="P:lipid catabolic process"/>
    <property type="evidence" value="ECO:0007669"/>
    <property type="project" value="UniProtKB-ARBA"/>
</dbReference>
<sequence length="485" mass="56389">MCLKKVSLDEKGNFVDSDGYTVMFHGINSVTKQPPWYDKQLLNHSRLRLYHQWGLNVIRLGVMWSGVMPNKSKIDHNYLDKIDAIVYLCAVNDIYVILDMHQDVMSSAFDMYDGIPKWLVDQLPKSPSWLAYPFPLRHPPRTWALNYLTYAATNCAQHIYANSTGAWDYWGDFWATVAKRFRSRTNVLGYELINEPPVGNFYQNPLRILPGYTSKYNLLPVYDYLVQRIRQVDSTTLIFYEPMIYSLFLPILGRTGMSRVPGFHADPKERNRSVLSYHYYCWVLWFSNPRRKMSWFQRELCDDTIINKAFNIAEASRKETGGGMFLTEFGRCAPDGNERSINTVECNTILQTADERLQSWTYWGGDFLDDKGKPIGEQLTYFSRPYPQRTLGTSQRLKFNVRNGSLEYSFLTKPVKVTQENKIILNMYLPSSVHYPHGMAVYVEPDLIPTEIMGNHLILNVPKEMTNITFSVNVNIRRLPQEKQC</sequence>
<evidence type="ECO:0000313" key="2">
    <source>
        <dbReference type="Proteomes" id="UP000286415"/>
    </source>
</evidence>
<dbReference type="OrthoDB" id="1887033at2759"/>
<accession>A0A8T1M7T5</accession>
<dbReference type="EMBL" id="NIRI02000056">
    <property type="protein sequence ID" value="KAG5444915.1"/>
    <property type="molecule type" value="Genomic_DNA"/>
</dbReference>
<dbReference type="GO" id="GO:0004553">
    <property type="term" value="F:hydrolase activity, hydrolyzing O-glycosyl compounds"/>
    <property type="evidence" value="ECO:0007669"/>
    <property type="project" value="InterPro"/>
</dbReference>
<proteinExistence type="predicted"/>
<dbReference type="Pfam" id="PF00150">
    <property type="entry name" value="Cellulase"/>
    <property type="match status" value="1"/>
</dbReference>
<dbReference type="STRING" id="79923.G7YTN9"/>
<dbReference type="GO" id="GO:0000272">
    <property type="term" value="P:polysaccharide catabolic process"/>
    <property type="evidence" value="ECO:0007669"/>
    <property type="project" value="InterPro"/>
</dbReference>
<organism evidence="1 2">
    <name type="scientific">Clonorchis sinensis</name>
    <name type="common">Chinese liver fluke</name>
    <dbReference type="NCBI Taxonomy" id="79923"/>
    <lineage>
        <taxon>Eukaryota</taxon>
        <taxon>Metazoa</taxon>
        <taxon>Spiralia</taxon>
        <taxon>Lophotrochozoa</taxon>
        <taxon>Platyhelminthes</taxon>
        <taxon>Trematoda</taxon>
        <taxon>Digenea</taxon>
        <taxon>Opisthorchiida</taxon>
        <taxon>Opisthorchiata</taxon>
        <taxon>Opisthorchiidae</taxon>
        <taxon>Clonorchis</taxon>
    </lineage>
</organism>
<dbReference type="SUPFAM" id="SSF51445">
    <property type="entry name" value="(Trans)glycosidases"/>
    <property type="match status" value="1"/>
</dbReference>
<dbReference type="Proteomes" id="UP000286415">
    <property type="component" value="Unassembled WGS sequence"/>
</dbReference>
<dbReference type="Pfam" id="PF18564">
    <property type="entry name" value="Glyco_hydro_5_C"/>
    <property type="match status" value="1"/>
</dbReference>
<dbReference type="PANTHER" id="PTHR31308:SF3">
    <property type="entry name" value="ENDOGLYCOCERAMIDASE"/>
    <property type="match status" value="1"/>
</dbReference>
<dbReference type="InterPro" id="IPR041036">
    <property type="entry name" value="GH5_C"/>
</dbReference>
<gene>
    <name evidence="1" type="ORF">CSKR_103574</name>
</gene>
<dbReference type="Gene3D" id="2.60.40.1180">
    <property type="entry name" value="Golgi alpha-mannosidase II"/>
    <property type="match status" value="1"/>
</dbReference>
<dbReference type="Gene3D" id="3.20.20.80">
    <property type="entry name" value="Glycosidases"/>
    <property type="match status" value="1"/>
</dbReference>
<dbReference type="InterPro" id="IPR017853">
    <property type="entry name" value="GH"/>
</dbReference>
<reference evidence="1 2" key="2">
    <citation type="journal article" date="2021" name="Genomics">
        <title>High-quality reference genome for Clonorchis sinensis.</title>
        <authorList>
            <person name="Young N.D."/>
            <person name="Stroehlein A.J."/>
            <person name="Kinkar L."/>
            <person name="Wang T."/>
            <person name="Sohn W.M."/>
            <person name="Chang B.C.H."/>
            <person name="Kaur P."/>
            <person name="Weisz D."/>
            <person name="Dudchenko O."/>
            <person name="Aiden E.L."/>
            <person name="Korhonen P.K."/>
            <person name="Gasser R.B."/>
        </authorList>
    </citation>
    <scope>NUCLEOTIDE SEQUENCE [LARGE SCALE GENOMIC DNA]</scope>
    <source>
        <strain evidence="1">Cs-k2</strain>
    </source>
</reference>
<dbReference type="InterPro" id="IPR013780">
    <property type="entry name" value="Glyco_hydro_b"/>
</dbReference>
<dbReference type="InterPro" id="IPR001547">
    <property type="entry name" value="Glyco_hydro_5"/>
</dbReference>
<keyword evidence="2" id="KW-1185">Reference proteome</keyword>